<dbReference type="PANTHER" id="PTHR38839:SF5">
    <property type="entry name" value="TRANSCRIPTIONAL REGULATOR WHID"/>
    <property type="match status" value="1"/>
</dbReference>
<comment type="subcellular location">
    <subcellularLocation>
        <location evidence="1 12">Cytoplasm</location>
    </subcellularLocation>
</comment>
<evidence type="ECO:0000256" key="4">
    <source>
        <dbReference type="ARBA" id="ARBA00022490"/>
    </source>
</evidence>
<keyword evidence="9 12" id="KW-0238">DNA-binding</keyword>
<dbReference type="InterPro" id="IPR003482">
    <property type="entry name" value="Whib"/>
</dbReference>
<comment type="cofactor">
    <cofactor evidence="12">
        <name>[4Fe-4S] cluster</name>
        <dbReference type="ChEBI" id="CHEBI:49883"/>
    </cofactor>
    <text evidence="12">Binds 1 [4Fe-4S] cluster per subunit. Following nitrosylation of the [4Fe-4S] cluster binds 1 [4Fe-8(NO)] cluster per subunit.</text>
</comment>
<evidence type="ECO:0000256" key="2">
    <source>
        <dbReference type="ARBA" id="ARBA00006597"/>
    </source>
</evidence>
<dbReference type="PROSITE" id="PS51674">
    <property type="entry name" value="4FE4S_WBL"/>
    <property type="match status" value="1"/>
</dbReference>
<dbReference type="AlphaFoldDB" id="A0A919KUJ3"/>
<comment type="caution">
    <text evidence="14">The sequence shown here is derived from an EMBL/GenBank/DDBJ whole genome shotgun (WGS) entry which is preliminary data.</text>
</comment>
<dbReference type="Proteomes" id="UP000627369">
    <property type="component" value="Unassembled WGS sequence"/>
</dbReference>
<dbReference type="GO" id="GO:0003677">
    <property type="term" value="F:DNA binding"/>
    <property type="evidence" value="ECO:0007669"/>
    <property type="project" value="UniProtKB-UniRule"/>
</dbReference>
<keyword evidence="5 12" id="KW-0479">Metal-binding</keyword>
<dbReference type="GO" id="GO:0005737">
    <property type="term" value="C:cytoplasm"/>
    <property type="evidence" value="ECO:0007669"/>
    <property type="project" value="UniProtKB-SubCell"/>
</dbReference>
<evidence type="ECO:0000313" key="15">
    <source>
        <dbReference type="Proteomes" id="UP000627369"/>
    </source>
</evidence>
<evidence type="ECO:0000256" key="8">
    <source>
        <dbReference type="ARBA" id="ARBA00023015"/>
    </source>
</evidence>
<keyword evidence="10 12" id="KW-1015">Disulfide bond</keyword>
<dbReference type="GO" id="GO:0045454">
    <property type="term" value="P:cell redox homeostasis"/>
    <property type="evidence" value="ECO:0007669"/>
    <property type="project" value="TreeGrafter"/>
</dbReference>
<keyword evidence="15" id="KW-1185">Reference proteome</keyword>
<name>A0A919KUJ3_9MICO</name>
<sequence length="113" mass="12836">MDKNCPLNNFCTTCRLFAMTEISRLPGPVMELWEWQYQGACRDADDTLFFHPEGERGSTRRRRAEAAKAICRSCPVMMQCREQSLRVREPYGVWGGLSEDERSAILAGKSVSA</sequence>
<evidence type="ECO:0000256" key="3">
    <source>
        <dbReference type="ARBA" id="ARBA00022485"/>
    </source>
</evidence>
<keyword evidence="7 12" id="KW-0411">Iron-sulfur</keyword>
<evidence type="ECO:0000256" key="6">
    <source>
        <dbReference type="ARBA" id="ARBA00023004"/>
    </source>
</evidence>
<keyword evidence="6 12" id="KW-0408">Iron</keyword>
<comment type="similarity">
    <text evidence="2 12">Belongs to the WhiB family.</text>
</comment>
<evidence type="ECO:0000256" key="9">
    <source>
        <dbReference type="ARBA" id="ARBA00023125"/>
    </source>
</evidence>
<dbReference type="GO" id="GO:0047134">
    <property type="term" value="F:protein-disulfide reductase [NAD(P)H] activity"/>
    <property type="evidence" value="ECO:0007669"/>
    <property type="project" value="TreeGrafter"/>
</dbReference>
<evidence type="ECO:0000313" key="14">
    <source>
        <dbReference type="EMBL" id="GHH72341.1"/>
    </source>
</evidence>
<dbReference type="GO" id="GO:0035731">
    <property type="term" value="F:dinitrosyl-iron complex binding"/>
    <property type="evidence" value="ECO:0007669"/>
    <property type="project" value="UniProtKB-UniRule"/>
</dbReference>
<evidence type="ECO:0000256" key="1">
    <source>
        <dbReference type="ARBA" id="ARBA00004496"/>
    </source>
</evidence>
<dbReference type="GO" id="GO:0046872">
    <property type="term" value="F:metal ion binding"/>
    <property type="evidence" value="ECO:0007669"/>
    <property type="project" value="UniProtKB-KW"/>
</dbReference>
<keyword evidence="11 12" id="KW-0804">Transcription</keyword>
<comment type="PTM">
    <text evidence="12">The Fe-S cluster can be nitrosylated by nitric oxide (NO).</text>
</comment>
<keyword evidence="8 12" id="KW-0805">Transcription regulation</keyword>
<dbReference type="GO" id="GO:0045892">
    <property type="term" value="P:negative regulation of DNA-templated transcription"/>
    <property type="evidence" value="ECO:0007669"/>
    <property type="project" value="TreeGrafter"/>
</dbReference>
<evidence type="ECO:0000256" key="10">
    <source>
        <dbReference type="ARBA" id="ARBA00023157"/>
    </source>
</evidence>
<reference evidence="14" key="2">
    <citation type="submission" date="2020-09" db="EMBL/GenBank/DDBJ databases">
        <authorList>
            <person name="Sun Q."/>
            <person name="Zhou Y."/>
        </authorList>
    </citation>
    <scope>NUCLEOTIDE SEQUENCE</scope>
    <source>
        <strain evidence="14">CGMCC 4.7398</strain>
    </source>
</reference>
<dbReference type="Pfam" id="PF02467">
    <property type="entry name" value="Whib"/>
    <property type="match status" value="1"/>
</dbReference>
<evidence type="ECO:0000256" key="7">
    <source>
        <dbReference type="ARBA" id="ARBA00023014"/>
    </source>
</evidence>
<keyword evidence="4 12" id="KW-0963">Cytoplasm</keyword>
<gene>
    <name evidence="14" type="primary">whiD</name>
    <name evidence="12" type="synonym">whiB</name>
    <name evidence="14" type="ORF">GCM10017772_21700</name>
</gene>
<evidence type="ECO:0000259" key="13">
    <source>
        <dbReference type="PROSITE" id="PS51674"/>
    </source>
</evidence>
<feature type="binding site" evidence="12">
    <location>
        <position position="71"/>
    </location>
    <ligand>
        <name>[4Fe-4S] cluster</name>
        <dbReference type="ChEBI" id="CHEBI:49883"/>
    </ligand>
</feature>
<dbReference type="InterPro" id="IPR034768">
    <property type="entry name" value="4FE4S_WBL"/>
</dbReference>
<protein>
    <recommendedName>
        <fullName evidence="12">Transcriptional regulator WhiB</fullName>
    </recommendedName>
</protein>
<dbReference type="PANTHER" id="PTHR38839">
    <property type="entry name" value="TRANSCRIPTIONAL REGULATOR WHID-RELATED"/>
    <property type="match status" value="1"/>
</dbReference>
<feature type="binding site" evidence="12">
    <location>
        <position position="80"/>
    </location>
    <ligand>
        <name>[4Fe-4S] cluster</name>
        <dbReference type="ChEBI" id="CHEBI:49883"/>
    </ligand>
</feature>
<dbReference type="HAMAP" id="MF_01479">
    <property type="entry name" value="WhiB"/>
    <property type="match status" value="1"/>
</dbReference>
<evidence type="ECO:0000256" key="5">
    <source>
        <dbReference type="ARBA" id="ARBA00022723"/>
    </source>
</evidence>
<evidence type="ECO:0000256" key="12">
    <source>
        <dbReference type="HAMAP-Rule" id="MF_01479"/>
    </source>
</evidence>
<feature type="domain" description="4Fe-4S Wbl-type" evidence="13">
    <location>
        <begin position="40"/>
        <end position="104"/>
    </location>
</feature>
<reference evidence="14" key="1">
    <citation type="journal article" date="2014" name="Int. J. Syst. Evol. Microbiol.">
        <title>Complete genome sequence of Corynebacterium casei LMG S-19264T (=DSM 44701T), isolated from a smear-ripened cheese.</title>
        <authorList>
            <consortium name="US DOE Joint Genome Institute (JGI-PGF)"/>
            <person name="Walter F."/>
            <person name="Albersmeier A."/>
            <person name="Kalinowski J."/>
            <person name="Ruckert C."/>
        </authorList>
    </citation>
    <scope>NUCLEOTIDE SEQUENCE</scope>
    <source>
        <strain evidence="14">CGMCC 4.7398</strain>
    </source>
</reference>
<feature type="binding site" evidence="12">
    <location>
        <position position="41"/>
    </location>
    <ligand>
        <name>[4Fe-4S] cluster</name>
        <dbReference type="ChEBI" id="CHEBI:49883"/>
    </ligand>
</feature>
<comment type="function">
    <text evidence="12">Acts as a transcriptional regulator. Probably redox-responsive. The apo- but not holo-form probably binds DNA.</text>
</comment>
<organism evidence="14 15">
    <name type="scientific">Promicromonospora soli</name>
    <dbReference type="NCBI Taxonomy" id="2035533"/>
    <lineage>
        <taxon>Bacteria</taxon>
        <taxon>Bacillati</taxon>
        <taxon>Actinomycetota</taxon>
        <taxon>Actinomycetes</taxon>
        <taxon>Micrococcales</taxon>
        <taxon>Promicromonosporaceae</taxon>
        <taxon>Promicromonospora</taxon>
    </lineage>
</organism>
<dbReference type="EMBL" id="BNAS01000003">
    <property type="protein sequence ID" value="GHH72341.1"/>
    <property type="molecule type" value="Genomic_DNA"/>
</dbReference>
<dbReference type="GO" id="GO:0051539">
    <property type="term" value="F:4 iron, 4 sulfur cluster binding"/>
    <property type="evidence" value="ECO:0007669"/>
    <property type="project" value="UniProtKB-UniRule"/>
</dbReference>
<feature type="binding site" evidence="12">
    <location>
        <position position="74"/>
    </location>
    <ligand>
        <name>[4Fe-4S] cluster</name>
        <dbReference type="ChEBI" id="CHEBI:49883"/>
    </ligand>
</feature>
<keyword evidence="3 12" id="KW-0004">4Fe-4S</keyword>
<evidence type="ECO:0000256" key="11">
    <source>
        <dbReference type="ARBA" id="ARBA00023163"/>
    </source>
</evidence>
<comment type="PTM">
    <text evidence="12">Upon Fe-S cluster removal intramolecular disulfide bonds are formed.</text>
</comment>
<accession>A0A919KUJ3</accession>
<proteinExistence type="inferred from homology"/>